<feature type="transmembrane region" description="Helical" evidence="2">
    <location>
        <begin position="56"/>
        <end position="74"/>
    </location>
</feature>
<organism evidence="3 4">
    <name type="scientific">Nannocystis radixulma</name>
    <dbReference type="NCBI Taxonomy" id="2995305"/>
    <lineage>
        <taxon>Bacteria</taxon>
        <taxon>Pseudomonadati</taxon>
        <taxon>Myxococcota</taxon>
        <taxon>Polyangia</taxon>
        <taxon>Nannocystales</taxon>
        <taxon>Nannocystaceae</taxon>
        <taxon>Nannocystis</taxon>
    </lineage>
</organism>
<keyword evidence="2" id="KW-1133">Transmembrane helix</keyword>
<dbReference type="Proteomes" id="UP001217838">
    <property type="component" value="Unassembled WGS sequence"/>
</dbReference>
<accession>A0ABT5AY85</accession>
<feature type="region of interest" description="Disordered" evidence="1">
    <location>
        <begin position="15"/>
        <end position="45"/>
    </location>
</feature>
<comment type="caution">
    <text evidence="3">The sequence shown here is derived from an EMBL/GenBank/DDBJ whole genome shotgun (WGS) entry which is preliminary data.</text>
</comment>
<sequence>MLFLGVQRAARRARSRRALTGPWMTAKETRKGSSRTPRLSSMQGRRTRNAMLEPHFTGALVGTIAILVALNHVLRFARVALLHRTLRRAFAAGTVYDPALLERLLGGRTASERDAADVRNGMMLMAVAAACVGFGWLQADEAALRLAAGIALFPLFVGIVLVISGRAATRRRARDVVRGD</sequence>
<name>A0ABT5AY85_9BACT</name>
<evidence type="ECO:0000256" key="1">
    <source>
        <dbReference type="SAM" id="MobiDB-lite"/>
    </source>
</evidence>
<dbReference type="EMBL" id="JAQNDN010000001">
    <property type="protein sequence ID" value="MDC0666415.1"/>
    <property type="molecule type" value="Genomic_DNA"/>
</dbReference>
<feature type="compositionally biased region" description="Polar residues" evidence="1">
    <location>
        <begin position="34"/>
        <end position="44"/>
    </location>
</feature>
<keyword evidence="2" id="KW-0472">Membrane</keyword>
<protein>
    <submittedName>
        <fullName evidence="3">Uncharacterized protein</fullName>
    </submittedName>
</protein>
<gene>
    <name evidence="3" type="ORF">POL58_01640</name>
</gene>
<feature type="transmembrane region" description="Helical" evidence="2">
    <location>
        <begin position="143"/>
        <end position="164"/>
    </location>
</feature>
<reference evidence="3 4" key="1">
    <citation type="submission" date="2022-11" db="EMBL/GenBank/DDBJ databases">
        <title>Minimal conservation of predation-associated metabolite biosynthetic gene clusters underscores biosynthetic potential of Myxococcota including descriptions for ten novel species: Archangium lansinium sp. nov., Myxococcus landrumus sp. nov., Nannocystis bai.</title>
        <authorList>
            <person name="Ahearne A."/>
            <person name="Stevens C."/>
            <person name="Dowd S."/>
        </authorList>
    </citation>
    <scope>NUCLEOTIDE SEQUENCE [LARGE SCALE GENOMIC DNA]</scope>
    <source>
        <strain evidence="3 4">NCELM</strain>
    </source>
</reference>
<keyword evidence="2" id="KW-0812">Transmembrane</keyword>
<keyword evidence="4" id="KW-1185">Reference proteome</keyword>
<dbReference type="RefSeq" id="WP_271993953.1">
    <property type="nucleotide sequence ID" value="NZ_JAQNDN010000001.1"/>
</dbReference>
<evidence type="ECO:0000313" key="3">
    <source>
        <dbReference type="EMBL" id="MDC0666415.1"/>
    </source>
</evidence>
<proteinExistence type="predicted"/>
<evidence type="ECO:0000256" key="2">
    <source>
        <dbReference type="SAM" id="Phobius"/>
    </source>
</evidence>
<evidence type="ECO:0000313" key="4">
    <source>
        <dbReference type="Proteomes" id="UP001217838"/>
    </source>
</evidence>
<feature type="transmembrane region" description="Helical" evidence="2">
    <location>
        <begin position="118"/>
        <end position="137"/>
    </location>
</feature>